<dbReference type="InterPro" id="IPR004107">
    <property type="entry name" value="Integrase_SAM-like_N"/>
</dbReference>
<dbReference type="InterPro" id="IPR050090">
    <property type="entry name" value="Tyrosine_recombinase_XerCD"/>
</dbReference>
<evidence type="ECO:0000259" key="7">
    <source>
        <dbReference type="PROSITE" id="PS51900"/>
    </source>
</evidence>
<feature type="domain" description="Tyr recombinase" evidence="6">
    <location>
        <begin position="117"/>
        <end position="290"/>
    </location>
</feature>
<evidence type="ECO:0000256" key="2">
    <source>
        <dbReference type="ARBA" id="ARBA00022908"/>
    </source>
</evidence>
<comment type="caution">
    <text evidence="8">The sequence shown here is derived from an EMBL/GenBank/DDBJ whole genome shotgun (WGS) entry which is preliminary data.</text>
</comment>
<dbReference type="EMBL" id="JABJNZ010000023">
    <property type="protein sequence ID" value="MBT4870261.1"/>
    <property type="molecule type" value="Genomic_DNA"/>
</dbReference>
<dbReference type="GO" id="GO:0015074">
    <property type="term" value="P:DNA integration"/>
    <property type="evidence" value="ECO:0007669"/>
    <property type="project" value="UniProtKB-KW"/>
</dbReference>
<comment type="similarity">
    <text evidence="1">Belongs to the 'phage' integrase family.</text>
</comment>
<dbReference type="SUPFAM" id="SSF56349">
    <property type="entry name" value="DNA breaking-rejoining enzymes"/>
    <property type="match status" value="1"/>
</dbReference>
<dbReference type="GO" id="GO:0003677">
    <property type="term" value="F:DNA binding"/>
    <property type="evidence" value="ECO:0007669"/>
    <property type="project" value="UniProtKB-UniRule"/>
</dbReference>
<proteinExistence type="inferred from homology"/>
<evidence type="ECO:0000256" key="3">
    <source>
        <dbReference type="ARBA" id="ARBA00023125"/>
    </source>
</evidence>
<dbReference type="InterPro" id="IPR011010">
    <property type="entry name" value="DNA_brk_join_enz"/>
</dbReference>
<evidence type="ECO:0000256" key="1">
    <source>
        <dbReference type="ARBA" id="ARBA00008857"/>
    </source>
</evidence>
<dbReference type="InterPro" id="IPR010998">
    <property type="entry name" value="Integrase_recombinase_N"/>
</dbReference>
<dbReference type="InterPro" id="IPR013762">
    <property type="entry name" value="Integrase-like_cat_sf"/>
</dbReference>
<dbReference type="GO" id="GO:0006310">
    <property type="term" value="P:DNA recombination"/>
    <property type="evidence" value="ECO:0007669"/>
    <property type="project" value="UniProtKB-KW"/>
</dbReference>
<dbReference type="Gene3D" id="1.10.443.10">
    <property type="entry name" value="Intergrase catalytic core"/>
    <property type="match status" value="1"/>
</dbReference>
<dbReference type="InterPro" id="IPR044068">
    <property type="entry name" value="CB"/>
</dbReference>
<sequence>MKNDYPANEKSIAPQKELNVEYERVLKEFKQDLIITGYSSQTLKMYLIYIHEMLYHINKDPKTITERDVIGYLADKKETGCANSTLALVHAAMKYFFKIYLKMNVIDDIKTPKKAKSLPKVLTKQEIKELFHATHFGRNRLMLQFMYGSGSRVSEVVKLKVEDINLKERTAMILGGKGNKDRLIILSKEWIKGIKKYLKKKKIQSEFVFSKKNGKNLSTDTIQRIVREAAVAAGIHKHVTPHSLRHSYATHLLEAGTNIRYIQSLLGHSSLNTTQIYTNVASEQLKKVESPLDKL</sequence>
<evidence type="ECO:0000256" key="5">
    <source>
        <dbReference type="PROSITE-ProRule" id="PRU01248"/>
    </source>
</evidence>
<dbReference type="Proteomes" id="UP000722459">
    <property type="component" value="Unassembled WGS sequence"/>
</dbReference>
<keyword evidence="4" id="KW-0233">DNA recombination</keyword>
<name>A0A8T5GE69_9ARCH</name>
<dbReference type="PROSITE" id="PS51898">
    <property type="entry name" value="TYR_RECOMBINASE"/>
    <property type="match status" value="1"/>
</dbReference>
<keyword evidence="3 5" id="KW-0238">DNA-binding</keyword>
<dbReference type="AlphaFoldDB" id="A0A8T5GE69"/>
<dbReference type="InterPro" id="IPR002104">
    <property type="entry name" value="Integrase_catalytic"/>
</dbReference>
<dbReference type="Gene3D" id="1.10.150.130">
    <property type="match status" value="1"/>
</dbReference>
<reference evidence="8" key="1">
    <citation type="journal article" date="2021" name="ISME J.">
        <title>Mercury methylation by metabolically versatile and cosmopolitan marine bacteria.</title>
        <authorList>
            <person name="Lin H."/>
            <person name="Ascher D.B."/>
            <person name="Myung Y."/>
            <person name="Lamborg C.H."/>
            <person name="Hallam S.J."/>
            <person name="Gionfriddo C.M."/>
            <person name="Holt K.E."/>
            <person name="Moreau J.W."/>
        </authorList>
    </citation>
    <scope>NUCLEOTIDE SEQUENCE</scope>
    <source>
        <strain evidence="8">SI075_bin30</strain>
    </source>
</reference>
<dbReference type="NCBIfam" id="NF040815">
    <property type="entry name" value="recomb_XerA_Arch"/>
    <property type="match status" value="1"/>
</dbReference>
<protein>
    <submittedName>
        <fullName evidence="8">Tyrosine-type recombinase/integrase</fullName>
    </submittedName>
</protein>
<evidence type="ECO:0000313" key="8">
    <source>
        <dbReference type="EMBL" id="MBT4870261.1"/>
    </source>
</evidence>
<dbReference type="PROSITE" id="PS51900">
    <property type="entry name" value="CB"/>
    <property type="match status" value="1"/>
</dbReference>
<dbReference type="PANTHER" id="PTHR30349">
    <property type="entry name" value="PHAGE INTEGRASE-RELATED"/>
    <property type="match status" value="1"/>
</dbReference>
<organism evidence="8 9">
    <name type="scientific">Candidatus Iainarchaeum sp</name>
    <dbReference type="NCBI Taxonomy" id="3101447"/>
    <lineage>
        <taxon>Archaea</taxon>
        <taxon>Candidatus Iainarchaeota</taxon>
        <taxon>Candidatus Iainarchaeia</taxon>
        <taxon>Candidatus Iainarchaeales</taxon>
        <taxon>Candidatus Iainarchaeaceae</taxon>
        <taxon>Candidatus Iainarchaeum</taxon>
    </lineage>
</organism>
<evidence type="ECO:0000313" key="9">
    <source>
        <dbReference type="Proteomes" id="UP000722459"/>
    </source>
</evidence>
<dbReference type="Pfam" id="PF13495">
    <property type="entry name" value="Phage_int_SAM_4"/>
    <property type="match status" value="1"/>
</dbReference>
<keyword evidence="2" id="KW-0229">DNA integration</keyword>
<gene>
    <name evidence="8" type="ORF">HON47_01670</name>
</gene>
<dbReference type="PANTHER" id="PTHR30349:SF64">
    <property type="entry name" value="PROPHAGE INTEGRASE INTD-RELATED"/>
    <property type="match status" value="1"/>
</dbReference>
<dbReference type="Pfam" id="PF00589">
    <property type="entry name" value="Phage_integrase"/>
    <property type="match status" value="1"/>
</dbReference>
<accession>A0A8T5GE69</accession>
<evidence type="ECO:0000259" key="6">
    <source>
        <dbReference type="PROSITE" id="PS51898"/>
    </source>
</evidence>
<feature type="domain" description="Core-binding (CB)" evidence="7">
    <location>
        <begin position="20"/>
        <end position="101"/>
    </location>
</feature>
<evidence type="ECO:0000256" key="4">
    <source>
        <dbReference type="ARBA" id="ARBA00023172"/>
    </source>
</evidence>